<dbReference type="Pfam" id="PF17778">
    <property type="entry name" value="WHD_BLACT"/>
    <property type="match status" value="1"/>
</dbReference>
<evidence type="ECO:0000313" key="2">
    <source>
        <dbReference type="EMBL" id="EJT51775.1"/>
    </source>
</evidence>
<dbReference type="Proteomes" id="UP000002748">
    <property type="component" value="Unassembled WGS sequence"/>
</dbReference>
<dbReference type="GeneID" id="25990518"/>
<dbReference type="Gene3D" id="3.60.15.10">
    <property type="entry name" value="Ribonuclease Z/Hydroxyacylglutathione hydrolase-like"/>
    <property type="match status" value="1"/>
</dbReference>
<evidence type="ECO:0000313" key="3">
    <source>
        <dbReference type="Proteomes" id="UP000002748"/>
    </source>
</evidence>
<dbReference type="SMART" id="SM00849">
    <property type="entry name" value="Lactamase_B"/>
    <property type="match status" value="1"/>
</dbReference>
<dbReference type="Pfam" id="PF00753">
    <property type="entry name" value="Lactamase_B"/>
    <property type="match status" value="1"/>
</dbReference>
<comment type="caution">
    <text evidence="2">The sequence shown here is derived from an EMBL/GenBank/DDBJ whole genome shotgun (WGS) entry which is preliminary data.</text>
</comment>
<dbReference type="InterPro" id="IPR036388">
    <property type="entry name" value="WH-like_DNA-bd_sf"/>
</dbReference>
<dbReference type="OrthoDB" id="17458at2759"/>
<sequence length="387" mass="41679">MGGPGKLADLGNVTEGTNSYLLQAAAGSPAILVDTTQPNTADEYTRVLMEHLEKKGRPPVEHIVMTHRHIDHIGGIAPVLRALQGQGYPKPKVWKMVSPDEAKLQANARDSIHTDKTLIDSVKACEGAYQPTESGEQVWELNGGDRISVTSGDKKLDAVVVPTPGHTADSISILIEPSDGQDGPTVLTGDTVLGQGTTIFTDFAAYMKSLKTLYDLKPSVLYPAHGPAIVGRQECDDHLAAYIKHRQDREDTIVEEFKKIAANPGIIGKQLDEIRHAEAEKHKPEGDPTAPAAPLAKASLAEVPDFAALFPGPNDEGASAVTLPLLCRLIYKSGHQPLIMAAMRTITAHIEKLEGEGRVKKVTVPLPRIMGWTVEGTEPTEAYEWVG</sequence>
<dbReference type="KEGG" id="tasa:A1Q1_07006"/>
<evidence type="ECO:0000259" key="1">
    <source>
        <dbReference type="SMART" id="SM00849"/>
    </source>
</evidence>
<dbReference type="InterPro" id="IPR050662">
    <property type="entry name" value="Sec-metab_biosynth-thioest"/>
</dbReference>
<dbReference type="InterPro" id="IPR041516">
    <property type="entry name" value="LACTB2_WH"/>
</dbReference>
<organism evidence="2 3">
    <name type="scientific">Trichosporon asahii var. asahii (strain ATCC 90039 / CBS 2479 / JCM 2466 / KCTC 7840 / NBRC 103889/ NCYC 2677 / UAMH 7654)</name>
    <name type="common">Yeast</name>
    <dbReference type="NCBI Taxonomy" id="1186058"/>
    <lineage>
        <taxon>Eukaryota</taxon>
        <taxon>Fungi</taxon>
        <taxon>Dikarya</taxon>
        <taxon>Basidiomycota</taxon>
        <taxon>Agaricomycotina</taxon>
        <taxon>Tremellomycetes</taxon>
        <taxon>Trichosporonales</taxon>
        <taxon>Trichosporonaceae</taxon>
        <taxon>Trichosporon</taxon>
    </lineage>
</organism>
<dbReference type="GO" id="GO:0044550">
    <property type="term" value="P:secondary metabolite biosynthetic process"/>
    <property type="evidence" value="ECO:0007669"/>
    <property type="project" value="TreeGrafter"/>
</dbReference>
<accession>J4UJ43</accession>
<proteinExistence type="predicted"/>
<dbReference type="VEuPathDB" id="FungiDB:A1Q1_07006"/>
<name>J4UJ43_TRIAS</name>
<gene>
    <name evidence="2" type="ORF">A1Q1_07006</name>
</gene>
<dbReference type="InterPro" id="IPR036866">
    <property type="entry name" value="RibonucZ/Hydroxyglut_hydro"/>
</dbReference>
<reference evidence="2 3" key="1">
    <citation type="journal article" date="2012" name="Eukaryot. Cell">
        <title>Draft genome sequence of CBS 2479, the standard type strain of Trichosporon asahii.</title>
        <authorList>
            <person name="Yang R.Y."/>
            <person name="Li H.T."/>
            <person name="Zhu H."/>
            <person name="Zhou G.P."/>
            <person name="Wang M."/>
            <person name="Wang L."/>
        </authorList>
    </citation>
    <scope>NUCLEOTIDE SEQUENCE [LARGE SCALE GENOMIC DNA]</scope>
    <source>
        <strain evidence="3">ATCC 90039 / CBS 2479 / JCM 2466 / KCTC 7840 / NCYC 2677 / UAMH 7654</strain>
    </source>
</reference>
<dbReference type="PANTHER" id="PTHR23131">
    <property type="entry name" value="ENDORIBONUCLEASE LACTB2"/>
    <property type="match status" value="1"/>
</dbReference>
<dbReference type="InterPro" id="IPR001279">
    <property type="entry name" value="Metallo-B-lactamas"/>
</dbReference>
<dbReference type="Gene3D" id="1.10.10.10">
    <property type="entry name" value="Winged helix-like DNA-binding domain superfamily/Winged helix DNA-binding domain"/>
    <property type="match status" value="1"/>
</dbReference>
<feature type="domain" description="Metallo-beta-lactamase" evidence="1">
    <location>
        <begin position="16"/>
        <end position="225"/>
    </location>
</feature>
<dbReference type="PANTHER" id="PTHR23131:SF0">
    <property type="entry name" value="ENDORIBONUCLEASE LACTB2"/>
    <property type="match status" value="1"/>
</dbReference>
<dbReference type="HOGENOM" id="CLU_714079_0_0_1"/>
<dbReference type="RefSeq" id="XP_014182730.1">
    <property type="nucleotide sequence ID" value="XM_014327255.1"/>
</dbReference>
<dbReference type="EMBL" id="ALBS01000047">
    <property type="protein sequence ID" value="EJT51775.1"/>
    <property type="molecule type" value="Genomic_DNA"/>
</dbReference>
<protein>
    <recommendedName>
        <fullName evidence="1">Metallo-beta-lactamase domain-containing protein</fullName>
    </recommendedName>
</protein>
<dbReference type="AlphaFoldDB" id="J4UJ43"/>
<dbReference type="SUPFAM" id="SSF56281">
    <property type="entry name" value="Metallo-hydrolase/oxidoreductase"/>
    <property type="match status" value="1"/>
</dbReference>